<evidence type="ECO:0000313" key="2">
    <source>
        <dbReference type="EMBL" id="KXZ41853.1"/>
    </source>
</evidence>
<keyword evidence="3" id="KW-1185">Reference proteome</keyword>
<reference evidence="3" key="1">
    <citation type="journal article" date="2016" name="Nat. Commun.">
        <title>The Gonium pectorale genome demonstrates co-option of cell cycle regulation during the evolution of multicellularity.</title>
        <authorList>
            <person name="Hanschen E.R."/>
            <person name="Marriage T.N."/>
            <person name="Ferris P.J."/>
            <person name="Hamaji T."/>
            <person name="Toyoda A."/>
            <person name="Fujiyama A."/>
            <person name="Neme R."/>
            <person name="Noguchi H."/>
            <person name="Minakuchi Y."/>
            <person name="Suzuki M."/>
            <person name="Kawai-Toyooka H."/>
            <person name="Smith D.R."/>
            <person name="Sparks H."/>
            <person name="Anderson J."/>
            <person name="Bakaric R."/>
            <person name="Luria V."/>
            <person name="Karger A."/>
            <person name="Kirschner M.W."/>
            <person name="Durand P.M."/>
            <person name="Michod R.E."/>
            <person name="Nozaki H."/>
            <person name="Olson B.J."/>
        </authorList>
    </citation>
    <scope>NUCLEOTIDE SEQUENCE [LARGE SCALE GENOMIC DNA]</scope>
    <source>
        <strain evidence="3">NIES-2863</strain>
    </source>
</reference>
<dbReference type="STRING" id="33097.A0A150FW54"/>
<protein>
    <submittedName>
        <fullName evidence="2">Uncharacterized protein</fullName>
    </submittedName>
</protein>
<organism evidence="2 3">
    <name type="scientific">Gonium pectorale</name>
    <name type="common">Green alga</name>
    <dbReference type="NCBI Taxonomy" id="33097"/>
    <lineage>
        <taxon>Eukaryota</taxon>
        <taxon>Viridiplantae</taxon>
        <taxon>Chlorophyta</taxon>
        <taxon>core chlorophytes</taxon>
        <taxon>Chlorophyceae</taxon>
        <taxon>CS clade</taxon>
        <taxon>Chlamydomonadales</taxon>
        <taxon>Volvocaceae</taxon>
        <taxon>Gonium</taxon>
    </lineage>
</organism>
<feature type="compositionally biased region" description="Low complexity" evidence="1">
    <location>
        <begin position="498"/>
        <end position="508"/>
    </location>
</feature>
<evidence type="ECO:0000313" key="3">
    <source>
        <dbReference type="Proteomes" id="UP000075714"/>
    </source>
</evidence>
<dbReference type="Gene3D" id="1.25.40.20">
    <property type="entry name" value="Ankyrin repeat-containing domain"/>
    <property type="match status" value="1"/>
</dbReference>
<dbReference type="AlphaFoldDB" id="A0A150FW54"/>
<name>A0A150FW54_GONPE</name>
<comment type="caution">
    <text evidence="2">The sequence shown here is derived from an EMBL/GenBank/DDBJ whole genome shotgun (WGS) entry which is preliminary data.</text>
</comment>
<dbReference type="EMBL" id="LSYV01000260">
    <property type="protein sequence ID" value="KXZ41853.1"/>
    <property type="molecule type" value="Genomic_DNA"/>
</dbReference>
<feature type="compositionally biased region" description="Polar residues" evidence="1">
    <location>
        <begin position="71"/>
        <end position="95"/>
    </location>
</feature>
<gene>
    <name evidence="2" type="ORF">GPECTOR_261g663</name>
</gene>
<feature type="compositionally biased region" description="Low complexity" evidence="1">
    <location>
        <begin position="238"/>
        <end position="263"/>
    </location>
</feature>
<dbReference type="Proteomes" id="UP000075714">
    <property type="component" value="Unassembled WGS sequence"/>
</dbReference>
<proteinExistence type="predicted"/>
<sequence length="508" mass="50725">MRPRAQGPGPGGNCPGLTSFSSGALSLVVVPDAGMEVEVCALLALQQQQTPLPVHGGEVDGEGSPSAGASGDTTQALSTPGVSIGSNGSHGSPGSQGARRRAMGAWVPTGGAGMELDEDSHDARARERFLWDLGAWLELATKHAAARQAAATGGAAATAAAVQELAAIHGNPHMEFELVQLRRHWRPAQAPAPGSAHASSGRQSWLTGQPGNPTLHAPAPVPATAGPSSSGDPAPGRTLGALLAPGSGASAAPPPALTADSDAPLPPPVPRAALELLGFACSRGWASTSTHIVLGLLDMGHTLRDVNAAVQAAHGWSALHLAAASGSAELVAMTALWRSYAGYSDGVEAVEEWRGMLGAPGPGGLTPLHLAAVLPAPAHAALDLLSSLPAETLSTWFGAAARDGCTPAHYAARAGNAHLNDHALLCLATGCAGLEALDASAAQGLQEVLSLGDLGLMDGPDGESSLGASESVEVDVNGPQGPGFDSLEGVREEGADGSSSSVWASSDM</sequence>
<feature type="compositionally biased region" description="Polar residues" evidence="1">
    <location>
        <begin position="201"/>
        <end position="212"/>
    </location>
</feature>
<dbReference type="OrthoDB" id="552173at2759"/>
<evidence type="ECO:0000256" key="1">
    <source>
        <dbReference type="SAM" id="MobiDB-lite"/>
    </source>
</evidence>
<feature type="region of interest" description="Disordered" evidence="1">
    <location>
        <begin position="53"/>
        <end position="101"/>
    </location>
</feature>
<feature type="compositionally biased region" description="Low complexity" evidence="1">
    <location>
        <begin position="187"/>
        <end position="200"/>
    </location>
</feature>
<feature type="region of interest" description="Disordered" evidence="1">
    <location>
        <begin position="460"/>
        <end position="508"/>
    </location>
</feature>
<accession>A0A150FW54</accession>
<dbReference type="SUPFAM" id="SSF48403">
    <property type="entry name" value="Ankyrin repeat"/>
    <property type="match status" value="1"/>
</dbReference>
<dbReference type="InterPro" id="IPR036770">
    <property type="entry name" value="Ankyrin_rpt-contain_sf"/>
</dbReference>
<feature type="region of interest" description="Disordered" evidence="1">
    <location>
        <begin position="187"/>
        <end position="264"/>
    </location>
</feature>